<dbReference type="InterPro" id="IPR036737">
    <property type="entry name" value="OmpA-like_sf"/>
</dbReference>
<dbReference type="PROSITE" id="PS51123">
    <property type="entry name" value="OMPA_2"/>
    <property type="match status" value="1"/>
</dbReference>
<name>A0ABW3VQ74_9PSEU</name>
<evidence type="ECO:0000259" key="3">
    <source>
        <dbReference type="PROSITE" id="PS51123"/>
    </source>
</evidence>
<evidence type="ECO:0000313" key="5">
    <source>
        <dbReference type="Proteomes" id="UP001597182"/>
    </source>
</evidence>
<dbReference type="Proteomes" id="UP001597182">
    <property type="component" value="Unassembled WGS sequence"/>
</dbReference>
<dbReference type="CDD" id="cd07185">
    <property type="entry name" value="OmpA_C-like"/>
    <property type="match status" value="1"/>
</dbReference>
<reference evidence="5" key="1">
    <citation type="journal article" date="2019" name="Int. J. Syst. Evol. Microbiol.">
        <title>The Global Catalogue of Microorganisms (GCM) 10K type strain sequencing project: providing services to taxonomists for standard genome sequencing and annotation.</title>
        <authorList>
            <consortium name="The Broad Institute Genomics Platform"/>
            <consortium name="The Broad Institute Genome Sequencing Center for Infectious Disease"/>
            <person name="Wu L."/>
            <person name="Ma J."/>
        </authorList>
    </citation>
    <scope>NUCLEOTIDE SEQUENCE [LARGE SCALE GENOMIC DNA]</scope>
    <source>
        <strain evidence="5">CCUG 49018</strain>
    </source>
</reference>
<comment type="caution">
    <text evidence="4">The sequence shown here is derived from an EMBL/GenBank/DDBJ whole genome shotgun (WGS) entry which is preliminary data.</text>
</comment>
<keyword evidence="1" id="KW-0472">Membrane</keyword>
<keyword evidence="5" id="KW-1185">Reference proteome</keyword>
<protein>
    <submittedName>
        <fullName evidence="4">OmpA family protein</fullName>
    </submittedName>
</protein>
<dbReference type="RefSeq" id="WP_013677582.1">
    <property type="nucleotide sequence ID" value="NZ_BAABKS010000002.1"/>
</dbReference>
<accession>A0ABW3VQ74</accession>
<dbReference type="SUPFAM" id="SSF103088">
    <property type="entry name" value="OmpA-like"/>
    <property type="match status" value="1"/>
</dbReference>
<dbReference type="Gene3D" id="3.30.1330.60">
    <property type="entry name" value="OmpA-like domain"/>
    <property type="match status" value="1"/>
</dbReference>
<gene>
    <name evidence="4" type="ORF">ACFQ34_23580</name>
</gene>
<dbReference type="Pfam" id="PF00691">
    <property type="entry name" value="OmpA"/>
    <property type="match status" value="1"/>
</dbReference>
<organism evidence="4 5">
    <name type="scientific">Pseudonocardia benzenivorans</name>
    <dbReference type="NCBI Taxonomy" id="228005"/>
    <lineage>
        <taxon>Bacteria</taxon>
        <taxon>Bacillati</taxon>
        <taxon>Actinomycetota</taxon>
        <taxon>Actinomycetes</taxon>
        <taxon>Pseudonocardiales</taxon>
        <taxon>Pseudonocardiaceae</taxon>
        <taxon>Pseudonocardia</taxon>
    </lineage>
</organism>
<feature type="domain" description="OmpA-like" evidence="3">
    <location>
        <begin position="113"/>
        <end position="222"/>
    </location>
</feature>
<proteinExistence type="predicted"/>
<dbReference type="EMBL" id="JBHTMB010000216">
    <property type="protein sequence ID" value="MFD1236284.1"/>
    <property type="molecule type" value="Genomic_DNA"/>
</dbReference>
<dbReference type="PANTHER" id="PTHR30329">
    <property type="entry name" value="STATOR ELEMENT OF FLAGELLAR MOTOR COMPLEX"/>
    <property type="match status" value="1"/>
</dbReference>
<sequence>MGSHAARSGRFLAVWLPAVVLVPAVLAGVALLWPGPRIGEDVGSRASAALTAAGLAGVRVAVSGRDVALTEVPSGAVDRAREIVAGVAGVRSVEAAPGVPDGLPAPAPPGAAAELAALVAAAPVTFAADSAVLDGAAAETVAGVGRWLVAHPDVRVRLTGHAADTPGPAEVALALSQQRAQAVAEALRANGVDPSRVSARGVGDADPLPTPAASRRVEIGVG</sequence>
<feature type="region of interest" description="Disordered" evidence="2">
    <location>
        <begin position="195"/>
        <end position="214"/>
    </location>
</feature>
<evidence type="ECO:0000256" key="1">
    <source>
        <dbReference type="PROSITE-ProRule" id="PRU00473"/>
    </source>
</evidence>
<dbReference type="InterPro" id="IPR050330">
    <property type="entry name" value="Bact_OuterMem_StrucFunc"/>
</dbReference>
<evidence type="ECO:0000256" key="2">
    <source>
        <dbReference type="SAM" id="MobiDB-lite"/>
    </source>
</evidence>
<dbReference type="PANTHER" id="PTHR30329:SF21">
    <property type="entry name" value="LIPOPROTEIN YIAD-RELATED"/>
    <property type="match status" value="1"/>
</dbReference>
<dbReference type="InterPro" id="IPR006665">
    <property type="entry name" value="OmpA-like"/>
</dbReference>
<evidence type="ECO:0000313" key="4">
    <source>
        <dbReference type="EMBL" id="MFD1236284.1"/>
    </source>
</evidence>